<feature type="non-terminal residue" evidence="2">
    <location>
        <position position="62"/>
    </location>
</feature>
<keyword evidence="3" id="KW-1185">Reference proteome</keyword>
<accession>A0A8T1SAP2</accession>
<keyword evidence="1" id="KW-1133">Transmembrane helix</keyword>
<comment type="caution">
    <text evidence="2">The sequence shown here is derived from an EMBL/GenBank/DDBJ whole genome shotgun (WGS) entry which is preliminary data.</text>
</comment>
<gene>
    <name evidence="2" type="ORF">G0U57_013056</name>
</gene>
<dbReference type="AlphaFoldDB" id="A0A8T1SAP2"/>
<feature type="transmembrane region" description="Helical" evidence="1">
    <location>
        <begin position="17"/>
        <end position="36"/>
    </location>
</feature>
<protein>
    <submittedName>
        <fullName evidence="2">Uncharacterized protein</fullName>
    </submittedName>
</protein>
<name>A0A8T1SAP2_CHESE</name>
<proteinExistence type="predicted"/>
<reference evidence="2 3" key="1">
    <citation type="journal article" date="2020" name="G3 (Bethesda)">
        <title>Draft Genome of the Common Snapping Turtle, Chelydra serpentina, a Model for Phenotypic Plasticity in Reptiles.</title>
        <authorList>
            <person name="Das D."/>
            <person name="Singh S.K."/>
            <person name="Bierstedt J."/>
            <person name="Erickson A."/>
            <person name="Galli G.L.J."/>
            <person name="Crossley D.A. 2nd"/>
            <person name="Rhen T."/>
        </authorList>
    </citation>
    <scope>NUCLEOTIDE SEQUENCE [LARGE SCALE GENOMIC DNA]</scope>
    <source>
        <strain evidence="2">KW</strain>
    </source>
</reference>
<feature type="non-terminal residue" evidence="2">
    <location>
        <position position="1"/>
    </location>
</feature>
<dbReference type="EMBL" id="JAHGAV010000355">
    <property type="protein sequence ID" value="KAG6925960.1"/>
    <property type="molecule type" value="Genomic_DNA"/>
</dbReference>
<evidence type="ECO:0000256" key="1">
    <source>
        <dbReference type="SAM" id="Phobius"/>
    </source>
</evidence>
<dbReference type="Proteomes" id="UP000765507">
    <property type="component" value="Unassembled WGS sequence"/>
</dbReference>
<sequence length="62" mass="6498">SLLLAVHSYSFTSPAPLIPSTALGVLLFVISALLAYAGVQKSLRSASLFVSLCLTISVLWCS</sequence>
<organism evidence="2 3">
    <name type="scientific">Chelydra serpentina</name>
    <name type="common">Snapping turtle</name>
    <name type="synonym">Testudo serpentina</name>
    <dbReference type="NCBI Taxonomy" id="8475"/>
    <lineage>
        <taxon>Eukaryota</taxon>
        <taxon>Metazoa</taxon>
        <taxon>Chordata</taxon>
        <taxon>Craniata</taxon>
        <taxon>Vertebrata</taxon>
        <taxon>Euteleostomi</taxon>
        <taxon>Archelosauria</taxon>
        <taxon>Testudinata</taxon>
        <taxon>Testudines</taxon>
        <taxon>Cryptodira</taxon>
        <taxon>Durocryptodira</taxon>
        <taxon>Americhelydia</taxon>
        <taxon>Chelydroidea</taxon>
        <taxon>Chelydridae</taxon>
        <taxon>Chelydra</taxon>
    </lineage>
</organism>
<evidence type="ECO:0000313" key="2">
    <source>
        <dbReference type="EMBL" id="KAG6925960.1"/>
    </source>
</evidence>
<evidence type="ECO:0000313" key="3">
    <source>
        <dbReference type="Proteomes" id="UP000765507"/>
    </source>
</evidence>
<keyword evidence="1" id="KW-0472">Membrane</keyword>
<keyword evidence="1" id="KW-0812">Transmembrane</keyword>